<dbReference type="AlphaFoldDB" id="A0AAV2BVV6"/>
<dbReference type="Pfam" id="PF13359">
    <property type="entry name" value="DDE_Tnp_4"/>
    <property type="match status" value="1"/>
</dbReference>
<keyword evidence="2" id="KW-0479">Metal-binding</keyword>
<dbReference type="Gene3D" id="3.60.10.10">
    <property type="entry name" value="Endonuclease/exonuclease/phosphatase"/>
    <property type="match status" value="1"/>
</dbReference>
<keyword evidence="6" id="KW-1185">Reference proteome</keyword>
<dbReference type="SUPFAM" id="SSF56219">
    <property type="entry name" value="DNase I-like"/>
    <property type="match status" value="1"/>
</dbReference>
<evidence type="ECO:0000256" key="2">
    <source>
        <dbReference type="ARBA" id="ARBA00022723"/>
    </source>
</evidence>
<dbReference type="GO" id="GO:0003824">
    <property type="term" value="F:catalytic activity"/>
    <property type="evidence" value="ECO:0007669"/>
    <property type="project" value="InterPro"/>
</dbReference>
<name>A0AAV2BVV6_9ARAC</name>
<feature type="domain" description="Endonuclease/exonuclease/phosphatase" evidence="4">
    <location>
        <begin position="169"/>
        <end position="213"/>
    </location>
</feature>
<dbReference type="PANTHER" id="PTHR36688">
    <property type="entry name" value="ENDO/EXONUCLEASE/PHOSPHATASE DOMAIN-CONTAINING PROTEIN"/>
    <property type="match status" value="1"/>
</dbReference>
<dbReference type="InterPro" id="IPR005135">
    <property type="entry name" value="Endo/exonuclease/phosphatase"/>
</dbReference>
<proteinExistence type="predicted"/>
<dbReference type="GO" id="GO:0046872">
    <property type="term" value="F:metal ion binding"/>
    <property type="evidence" value="ECO:0007669"/>
    <property type="project" value="UniProtKB-KW"/>
</dbReference>
<evidence type="ECO:0000313" key="5">
    <source>
        <dbReference type="EMBL" id="CAL1300065.1"/>
    </source>
</evidence>
<comment type="caution">
    <text evidence="5">The sequence shown here is derived from an EMBL/GenBank/DDBJ whole genome shotgun (WGS) entry which is preliminary data.</text>
</comment>
<dbReference type="EMBL" id="CAXIEN010000532">
    <property type="protein sequence ID" value="CAL1300065.1"/>
    <property type="molecule type" value="Genomic_DNA"/>
</dbReference>
<sequence length="433" mass="49254">MMWLIASQKYDKGIFTFQRMNPNELKNRKGFFSLNGQTLSNADWCIRNIVARWPGSDHDNTIFEHSSLRAKFESGAIPPKYHLVGDNGCGCSTYMLAPFLNPRTQSKRRSCFFNINGISTSATRIKLDQILELALTEGVQIIALQETKLKLRISLKSLPLDLQDIFTVGTVCLGDLNAKHPIWGSSTANPRGNELLNIIDARSFTILNDVPTSKVKQWIFRKADWHSFAEVVGNEIKSKPLCASVEKNWCSFKDMIIRAAKKSIPRGNLKKKKHYLTSKSPLLQPLLEERKRIFENKDTSNGILVRIKMNKINAKIKRLYAQDKQDKWNELCSGLDSRTSNGKLWKLVRNIGREQPQVEQCNTIQSEDGKMAENDEQAANLLGLHYQDISKLNFTVEDRIVKRSKNFEICTNCSSEQASPHHILECLGLTNKI</sequence>
<dbReference type="InterPro" id="IPR027806">
    <property type="entry name" value="HARBI1_dom"/>
</dbReference>
<accession>A0AAV2BVV6</accession>
<feature type="domain" description="DDE Tnp4" evidence="3">
    <location>
        <begin position="26"/>
        <end position="103"/>
    </location>
</feature>
<dbReference type="Proteomes" id="UP001497382">
    <property type="component" value="Unassembled WGS sequence"/>
</dbReference>
<evidence type="ECO:0000259" key="4">
    <source>
        <dbReference type="Pfam" id="PF14529"/>
    </source>
</evidence>
<gene>
    <name evidence="5" type="ORF">LARSCL_LOCUS21722</name>
</gene>
<dbReference type="PANTHER" id="PTHR36688:SF1">
    <property type="entry name" value="ENDONUCLEASE_EXONUCLEASE_PHOSPHATASE DOMAIN-CONTAINING PROTEIN"/>
    <property type="match status" value="1"/>
</dbReference>
<dbReference type="Pfam" id="PF14529">
    <property type="entry name" value="Exo_endo_phos_2"/>
    <property type="match status" value="1"/>
</dbReference>
<evidence type="ECO:0000313" key="6">
    <source>
        <dbReference type="Proteomes" id="UP001497382"/>
    </source>
</evidence>
<evidence type="ECO:0000256" key="1">
    <source>
        <dbReference type="ARBA" id="ARBA00001968"/>
    </source>
</evidence>
<evidence type="ECO:0008006" key="7">
    <source>
        <dbReference type="Google" id="ProtNLM"/>
    </source>
</evidence>
<evidence type="ECO:0000259" key="3">
    <source>
        <dbReference type="Pfam" id="PF13359"/>
    </source>
</evidence>
<reference evidence="5 6" key="1">
    <citation type="submission" date="2024-04" db="EMBL/GenBank/DDBJ databases">
        <authorList>
            <person name="Rising A."/>
            <person name="Reimegard J."/>
            <person name="Sonavane S."/>
            <person name="Akerstrom W."/>
            <person name="Nylinder S."/>
            <person name="Hedman E."/>
            <person name="Kallberg Y."/>
        </authorList>
    </citation>
    <scope>NUCLEOTIDE SEQUENCE [LARGE SCALE GENOMIC DNA]</scope>
</reference>
<comment type="cofactor">
    <cofactor evidence="1">
        <name>a divalent metal cation</name>
        <dbReference type="ChEBI" id="CHEBI:60240"/>
    </cofactor>
</comment>
<protein>
    <recommendedName>
        <fullName evidence="7">Endonuclease/exonuclease/phosphatase domain-containing protein</fullName>
    </recommendedName>
</protein>
<dbReference type="InterPro" id="IPR052560">
    <property type="entry name" value="RdDP_mobile_element"/>
</dbReference>
<organism evidence="5 6">
    <name type="scientific">Larinioides sclopetarius</name>
    <dbReference type="NCBI Taxonomy" id="280406"/>
    <lineage>
        <taxon>Eukaryota</taxon>
        <taxon>Metazoa</taxon>
        <taxon>Ecdysozoa</taxon>
        <taxon>Arthropoda</taxon>
        <taxon>Chelicerata</taxon>
        <taxon>Arachnida</taxon>
        <taxon>Araneae</taxon>
        <taxon>Araneomorphae</taxon>
        <taxon>Entelegynae</taxon>
        <taxon>Araneoidea</taxon>
        <taxon>Araneidae</taxon>
        <taxon>Larinioides</taxon>
    </lineage>
</organism>
<dbReference type="InterPro" id="IPR036691">
    <property type="entry name" value="Endo/exonu/phosph_ase_sf"/>
</dbReference>